<feature type="region of interest" description="Disordered" evidence="12">
    <location>
        <begin position="1"/>
        <end position="54"/>
    </location>
</feature>
<dbReference type="InterPro" id="IPR017071">
    <property type="entry name" value="TF_Spt5_eukaryote"/>
</dbReference>
<keyword evidence="6" id="KW-0677">Repeat</keyword>
<dbReference type="InterPro" id="IPR041980">
    <property type="entry name" value="KOW_Spt5_6_metazoa"/>
</dbReference>
<evidence type="ECO:0000256" key="3">
    <source>
        <dbReference type="ARBA" id="ARBA00020181"/>
    </source>
</evidence>
<feature type="compositionally biased region" description="Acidic residues" evidence="12">
    <location>
        <begin position="18"/>
        <end position="38"/>
    </location>
</feature>
<evidence type="ECO:0000256" key="2">
    <source>
        <dbReference type="ARBA" id="ARBA00006956"/>
    </source>
</evidence>
<dbReference type="GO" id="GO:0006368">
    <property type="term" value="P:transcription elongation by RNA polymerase II"/>
    <property type="evidence" value="ECO:0007669"/>
    <property type="project" value="TreeGrafter"/>
</dbReference>
<feature type="compositionally biased region" description="Polar residues" evidence="12">
    <location>
        <begin position="781"/>
        <end position="796"/>
    </location>
</feature>
<dbReference type="EMBL" id="CAEY01000519">
    <property type="status" value="NOT_ANNOTATED_CDS"/>
    <property type="molecule type" value="Genomic_DNA"/>
</dbReference>
<evidence type="ECO:0000313" key="17">
    <source>
        <dbReference type="Proteomes" id="UP000015104"/>
    </source>
</evidence>
<feature type="compositionally biased region" description="Low complexity" evidence="12">
    <location>
        <begin position="759"/>
        <end position="775"/>
    </location>
</feature>
<dbReference type="InterPro" id="IPR041973">
    <property type="entry name" value="KOW_Spt5_1"/>
</dbReference>
<dbReference type="SMART" id="SM01104">
    <property type="entry name" value="CTD"/>
    <property type="match status" value="1"/>
</dbReference>
<reference evidence="17" key="1">
    <citation type="submission" date="2011-08" db="EMBL/GenBank/DDBJ databases">
        <authorList>
            <person name="Rombauts S."/>
        </authorList>
    </citation>
    <scope>NUCLEOTIDE SEQUENCE</scope>
    <source>
        <strain evidence="17">London</strain>
    </source>
</reference>
<feature type="domain" description="NusG-like N-terminal" evidence="13">
    <location>
        <begin position="112"/>
        <end position="203"/>
    </location>
</feature>
<evidence type="ECO:0000256" key="7">
    <source>
        <dbReference type="ARBA" id="ARBA00023015"/>
    </source>
</evidence>
<dbReference type="InterPro" id="IPR005824">
    <property type="entry name" value="KOW"/>
</dbReference>
<dbReference type="Proteomes" id="UP000015104">
    <property type="component" value="Unassembled WGS sequence"/>
</dbReference>
<dbReference type="PIRSF" id="PIRSF036945">
    <property type="entry name" value="Spt5"/>
    <property type="match status" value="1"/>
</dbReference>
<evidence type="ECO:0000256" key="10">
    <source>
        <dbReference type="ARBA" id="ARBA00023242"/>
    </source>
</evidence>
<dbReference type="InterPro" id="IPR039385">
    <property type="entry name" value="NGN_Euk"/>
</dbReference>
<dbReference type="GO" id="GO:0003729">
    <property type="term" value="F:mRNA binding"/>
    <property type="evidence" value="ECO:0007669"/>
    <property type="project" value="TreeGrafter"/>
</dbReference>
<dbReference type="EnsemblMetazoa" id="tetur20g03437.1">
    <property type="protein sequence ID" value="tetur20g03437.1"/>
    <property type="gene ID" value="tetur20g03437"/>
</dbReference>
<feature type="compositionally biased region" description="Basic and acidic residues" evidence="12">
    <location>
        <begin position="39"/>
        <end position="54"/>
    </location>
</feature>
<evidence type="ECO:0000256" key="6">
    <source>
        <dbReference type="ARBA" id="ARBA00022737"/>
    </source>
</evidence>
<evidence type="ECO:0000256" key="9">
    <source>
        <dbReference type="ARBA" id="ARBA00023163"/>
    </source>
</evidence>
<feature type="compositionally biased region" description="Polar residues" evidence="12">
    <location>
        <begin position="804"/>
        <end position="822"/>
    </location>
</feature>
<dbReference type="PANTHER" id="PTHR11125">
    <property type="entry name" value="SUPPRESSOR OF TY 5"/>
    <property type="match status" value="1"/>
</dbReference>
<dbReference type="FunFam" id="3.30.70.940:FF:000005">
    <property type="entry name" value="Transcription elongation factor SPT5"/>
    <property type="match status" value="1"/>
</dbReference>
<protein>
    <recommendedName>
        <fullName evidence="3 11">Transcription elongation factor SPT5</fullName>
    </recommendedName>
</protein>
<feature type="domain" description="KOW" evidence="14">
    <location>
        <begin position="405"/>
        <end position="432"/>
    </location>
</feature>
<feature type="compositionally biased region" description="Basic residues" evidence="12">
    <location>
        <begin position="1"/>
        <end position="12"/>
    </location>
</feature>
<evidence type="ECO:0000259" key="14">
    <source>
        <dbReference type="SMART" id="SM00739"/>
    </source>
</evidence>
<feature type="domain" description="KOW" evidence="14">
    <location>
        <begin position="628"/>
        <end position="655"/>
    </location>
</feature>
<feature type="domain" description="Spt5 C-terminal" evidence="15">
    <location>
        <begin position="693"/>
        <end position="815"/>
    </location>
</feature>
<dbReference type="FunFam" id="2.30.30.30:FF:000016">
    <property type="entry name" value="Transcription elongation factor SPT5"/>
    <property type="match status" value="1"/>
</dbReference>
<keyword evidence="4" id="KW-0678">Repressor</keyword>
<keyword evidence="7" id="KW-0805">Transcription regulation</keyword>
<feature type="domain" description="KOW" evidence="14">
    <location>
        <begin position="353"/>
        <end position="380"/>
    </location>
</feature>
<evidence type="ECO:0000256" key="4">
    <source>
        <dbReference type="ARBA" id="ARBA00022491"/>
    </source>
</evidence>
<evidence type="ECO:0000256" key="8">
    <source>
        <dbReference type="ARBA" id="ARBA00023159"/>
    </source>
</evidence>
<dbReference type="GO" id="GO:0032784">
    <property type="term" value="P:regulation of DNA-templated transcription elongation"/>
    <property type="evidence" value="ECO:0007669"/>
    <property type="project" value="InterPro"/>
</dbReference>
<dbReference type="CDD" id="cd06081">
    <property type="entry name" value="KOW_Spt5_1"/>
    <property type="match status" value="1"/>
</dbReference>
<evidence type="ECO:0000256" key="1">
    <source>
        <dbReference type="ARBA" id="ARBA00004123"/>
    </source>
</evidence>
<dbReference type="Pfam" id="PF11942">
    <property type="entry name" value="Spt5_N"/>
    <property type="match status" value="1"/>
</dbReference>
<dbReference type="Pfam" id="PF23042">
    <property type="entry name" value="KOW1_SPT5"/>
    <property type="match status" value="1"/>
</dbReference>
<comment type="similarity">
    <text evidence="2 11">Belongs to the SPT5 family.</text>
</comment>
<dbReference type="InterPro" id="IPR057936">
    <property type="entry name" value="KOWx_Spt5"/>
</dbReference>
<dbReference type="InterPro" id="IPR057934">
    <property type="entry name" value="KOW_Spt5_7"/>
</dbReference>
<dbReference type="FunFam" id="2.30.30.30:FF:000013">
    <property type="entry name" value="Transcription elongation factor SPT5"/>
    <property type="match status" value="1"/>
</dbReference>
<dbReference type="Pfam" id="PF00467">
    <property type="entry name" value="KOW"/>
    <property type="match status" value="1"/>
</dbReference>
<evidence type="ECO:0000259" key="15">
    <source>
        <dbReference type="SMART" id="SM01104"/>
    </source>
</evidence>
<dbReference type="InterPro" id="IPR005100">
    <property type="entry name" value="NGN-domain"/>
</dbReference>
<evidence type="ECO:0000256" key="12">
    <source>
        <dbReference type="SAM" id="MobiDB-lite"/>
    </source>
</evidence>
<dbReference type="Pfam" id="PF23284">
    <property type="entry name" value="KOW2_Spt5"/>
    <property type="match status" value="1"/>
</dbReference>
<dbReference type="Pfam" id="PF23290">
    <property type="entry name" value="KOW5_SPT5"/>
    <property type="match status" value="1"/>
</dbReference>
<sequence>MGRKRPKKKPRHGGFILDEAEVDDEVEEDEEWEDGAEDIIDRNKAGESSSSRELDSHRRLQMMWNYQKEDEIEEYYKRKYAETTAAEKGLYDADGDLPDDIAQQAFMPGVKDPNLWMVKCRIGEEKSTVLQIMRKFIAYSTTEEPLLIKSVIAPEGIKGYIYIEAYKQTHVKQAITGIGNLRLGLYKQTMVPINEMTDVLKVTKEQASIKPGTWVRLKRSVYKDDLAQVDYVDHGQGQVHLKLIPRIDYTRKRGALKTTETDIGKRKRTKRPAAKLFDIDAIRSIGGEVSNDGDFVIFEGNRYRRGFLYKSFPLNSLIINGVKPSLNELEKFEEHPEGVELNESAADDEESHGICSGDNVEVCEGELVHLQGKVVAVDGSKITMIPQHDDLKDPLEFQAHELKKYFRVGDHVKVMAGRYEGDTGLVVRVLENQIILFSDLSMHEIKVLPKDLQLSPDMATGVDSLGQYQWGDLVQLDGQTVGVIVRLEKENFQILDMHGKLIHVKHQAVKQKRDTRKAVSLDCDQSQIQVKDHVEVVDGPHSGRKGEIRHLYRNYAFIHDRLLMENGGIFVCKTRNIQLSGGSRSTSVVSTGRGPAPFMSPRLSSPAHSGGGKRPFGATKGGRDRSDLDLIGKTIKIIQGPYKGHIGIVKDAMATTARVELHSTCQVINVDKSRVDVVGGTTGQRTGSASTYSARTPMYGSQTPSYELGGRTPGRGGQTPMHDGSRTPMHGGSSVWDPNTGATPRPNFDDDAWSGDNSGNYNNPPTPGFTGPDTPQAGAYTPQTPGMYTSDHTYSPYQPVPSPSEASYQESAPSPASGSFMSPNPGGYGSGGMTPSPQFAAYSPMVPSPMFNPQTPGTGMDQINIDWLTTDIVVRIKENPDGDLIGQTGEITGINGGMVSVFLIREDRVVNCFPYQLEPISPEPKDRIKVIFGEEREQTGVLLSIDGVDGVCQMDTDHDVKVLHLRYLCKMKAQA</sequence>
<dbReference type="CDD" id="cd06084">
    <property type="entry name" value="KOW_Spt5_4"/>
    <property type="match status" value="1"/>
</dbReference>
<evidence type="ECO:0000313" key="16">
    <source>
        <dbReference type="EnsemblMetazoa" id="tetur20g03437.1"/>
    </source>
</evidence>
<dbReference type="InterPro" id="IPR008991">
    <property type="entry name" value="Translation_prot_SH3-like_sf"/>
</dbReference>
<feature type="domain" description="KOW" evidence="14">
    <location>
        <begin position="208"/>
        <end position="235"/>
    </location>
</feature>
<dbReference type="Pfam" id="PF03439">
    <property type="entry name" value="Spt5-NGN"/>
    <property type="match status" value="1"/>
</dbReference>
<organism evidence="16 17">
    <name type="scientific">Tetranychus urticae</name>
    <name type="common">Two-spotted spider mite</name>
    <dbReference type="NCBI Taxonomy" id="32264"/>
    <lineage>
        <taxon>Eukaryota</taxon>
        <taxon>Metazoa</taxon>
        <taxon>Ecdysozoa</taxon>
        <taxon>Arthropoda</taxon>
        <taxon>Chelicerata</taxon>
        <taxon>Arachnida</taxon>
        <taxon>Acari</taxon>
        <taxon>Acariformes</taxon>
        <taxon>Trombidiformes</taxon>
        <taxon>Prostigmata</taxon>
        <taxon>Eleutherengona</taxon>
        <taxon>Raphignathae</taxon>
        <taxon>Tetranychoidea</taxon>
        <taxon>Tetranychidae</taxon>
        <taxon>Tetranychus</taxon>
    </lineage>
</organism>
<dbReference type="CDD" id="cd06082">
    <property type="entry name" value="KOW_Spt5_2"/>
    <property type="match status" value="1"/>
</dbReference>
<evidence type="ECO:0000259" key="13">
    <source>
        <dbReference type="SMART" id="SM00738"/>
    </source>
</evidence>
<dbReference type="SMART" id="SM00738">
    <property type="entry name" value="NGN"/>
    <property type="match status" value="1"/>
</dbReference>
<dbReference type="InterPro" id="IPR014722">
    <property type="entry name" value="Rib_uL2_dom2"/>
</dbReference>
<dbReference type="InterPro" id="IPR006645">
    <property type="entry name" value="NGN-like_dom"/>
</dbReference>
<dbReference type="GO" id="GO:0032044">
    <property type="term" value="C:DSIF complex"/>
    <property type="evidence" value="ECO:0007669"/>
    <property type="project" value="TreeGrafter"/>
</dbReference>
<dbReference type="HOGENOM" id="CLU_003537_0_0_1"/>
<evidence type="ECO:0000256" key="11">
    <source>
        <dbReference type="PIRNR" id="PIRNR036945"/>
    </source>
</evidence>
<proteinExistence type="inferred from homology"/>
<dbReference type="CDD" id="cd09888">
    <property type="entry name" value="NGN_Euk"/>
    <property type="match status" value="1"/>
</dbReference>
<keyword evidence="17" id="KW-1185">Reference proteome</keyword>
<dbReference type="InterPro" id="IPR041975">
    <property type="entry name" value="KOW_Spt5_2"/>
</dbReference>
<dbReference type="CDD" id="cd06083">
    <property type="entry name" value="KOW_Spt5_3"/>
    <property type="match status" value="1"/>
</dbReference>
<feature type="compositionally biased region" description="Polar residues" evidence="12">
    <location>
        <begin position="683"/>
        <end position="705"/>
    </location>
</feature>
<dbReference type="InterPro" id="IPR039659">
    <property type="entry name" value="SPT5"/>
</dbReference>
<reference evidence="16" key="2">
    <citation type="submission" date="2015-06" db="UniProtKB">
        <authorList>
            <consortium name="EnsemblMetazoa"/>
        </authorList>
    </citation>
    <scope>IDENTIFICATION</scope>
</reference>
<dbReference type="AlphaFoldDB" id="T1KTI7"/>
<comment type="subcellular location">
    <subcellularLocation>
        <location evidence="1 11">Nucleus</location>
    </subcellularLocation>
</comment>
<dbReference type="Gene3D" id="2.30.30.30">
    <property type="match status" value="3"/>
</dbReference>
<dbReference type="SUPFAM" id="SSF50104">
    <property type="entry name" value="Translation proteins SH3-like domain"/>
    <property type="match status" value="1"/>
</dbReference>
<dbReference type="STRING" id="32264.T1KTI7"/>
<accession>T1KTI7</accession>
<keyword evidence="5" id="KW-0597">Phosphoprotein</keyword>
<keyword evidence="10 11" id="KW-0539">Nucleus</keyword>
<keyword evidence="9 11" id="KW-0804">Transcription</keyword>
<dbReference type="CDD" id="cd06086">
    <property type="entry name" value="KOW_Spt5_6"/>
    <property type="match status" value="1"/>
</dbReference>
<feature type="domain" description="KOW" evidence="14">
    <location>
        <begin position="527"/>
        <end position="554"/>
    </location>
</feature>
<dbReference type="InterPro" id="IPR041978">
    <property type="entry name" value="KOW_Spt5_5"/>
</dbReference>
<dbReference type="SMART" id="SM00739">
    <property type="entry name" value="KOW"/>
    <property type="match status" value="6"/>
</dbReference>
<dbReference type="InterPro" id="IPR041977">
    <property type="entry name" value="KOW_Spt5_4"/>
</dbReference>
<dbReference type="Pfam" id="PF23291">
    <property type="entry name" value="KOW4_SPT5"/>
    <property type="match status" value="1"/>
</dbReference>
<feature type="region of interest" description="Disordered" evidence="12">
    <location>
        <begin position="679"/>
        <end position="841"/>
    </location>
</feature>
<dbReference type="eggNOG" id="KOG1999">
    <property type="taxonomic scope" value="Eukaryota"/>
</dbReference>
<evidence type="ECO:0000256" key="5">
    <source>
        <dbReference type="ARBA" id="ARBA00022553"/>
    </source>
</evidence>
<dbReference type="PANTHER" id="PTHR11125:SF7">
    <property type="entry name" value="TRANSCRIPTION ELONGATION FACTOR SPT5"/>
    <property type="match status" value="1"/>
</dbReference>
<feature type="domain" description="KOW" evidence="14">
    <location>
        <begin position="921"/>
        <end position="948"/>
    </location>
</feature>
<dbReference type="Pfam" id="PF23287">
    <property type="entry name" value="KOW7_SPT5"/>
    <property type="match status" value="1"/>
</dbReference>
<dbReference type="InterPro" id="IPR036735">
    <property type="entry name" value="NGN_dom_sf"/>
</dbReference>
<dbReference type="InterPro" id="IPR041976">
    <property type="entry name" value="KOW_Spt5_3"/>
</dbReference>
<name>T1KTI7_TETUR</name>
<dbReference type="InterPro" id="IPR022581">
    <property type="entry name" value="Spt5_N"/>
</dbReference>
<dbReference type="Pfam" id="PF23037">
    <property type="entry name" value="KOWx_SPT5"/>
    <property type="match status" value="1"/>
</dbReference>
<dbReference type="Pfam" id="PF23288">
    <property type="entry name" value="KOW6_SPT5"/>
    <property type="match status" value="1"/>
</dbReference>
<dbReference type="Gene3D" id="3.30.70.940">
    <property type="entry name" value="NusG, N-terminal domain"/>
    <property type="match status" value="1"/>
</dbReference>
<keyword evidence="8" id="KW-0010">Activator</keyword>
<dbReference type="InterPro" id="IPR024945">
    <property type="entry name" value="Spt5_C_dom"/>
</dbReference>
<feature type="region of interest" description="Disordered" evidence="12">
    <location>
        <begin position="582"/>
        <end position="625"/>
    </location>
</feature>
<feature type="compositionally biased region" description="Low complexity" evidence="12">
    <location>
        <begin position="582"/>
        <end position="594"/>
    </location>
</feature>
<dbReference type="CDD" id="cd06085">
    <property type="entry name" value="KOW_Spt5_5"/>
    <property type="match status" value="1"/>
</dbReference>
<dbReference type="GO" id="GO:0006357">
    <property type="term" value="P:regulation of transcription by RNA polymerase II"/>
    <property type="evidence" value="ECO:0007669"/>
    <property type="project" value="InterPro"/>
</dbReference>